<gene>
    <name evidence="2" type="ordered locus">OCA5_c01350</name>
</gene>
<dbReference type="InterPro" id="IPR024399">
    <property type="entry name" value="DUF2628"/>
</dbReference>
<dbReference type="eggNOG" id="ENOG50331PK">
    <property type="taxonomic scope" value="Bacteria"/>
</dbReference>
<protein>
    <recommendedName>
        <fullName evidence="4">DUF2628 domain-containing protein</fullName>
    </recommendedName>
</protein>
<evidence type="ECO:0008006" key="4">
    <source>
        <dbReference type="Google" id="ProtNLM"/>
    </source>
</evidence>
<proteinExistence type="predicted"/>
<feature type="transmembrane region" description="Helical" evidence="1">
    <location>
        <begin position="48"/>
        <end position="67"/>
    </location>
</feature>
<feature type="transmembrane region" description="Helical" evidence="1">
    <location>
        <begin position="24"/>
        <end position="43"/>
    </location>
</feature>
<name>B6JCG2_AFIC5</name>
<dbReference type="Pfam" id="PF10947">
    <property type="entry name" value="DUF2628"/>
    <property type="match status" value="1"/>
</dbReference>
<keyword evidence="1" id="KW-1133">Transmembrane helix</keyword>
<evidence type="ECO:0000256" key="1">
    <source>
        <dbReference type="SAM" id="Phobius"/>
    </source>
</evidence>
<feature type="transmembrane region" description="Helical" evidence="1">
    <location>
        <begin position="73"/>
        <end position="93"/>
    </location>
</feature>
<dbReference type="AlphaFoldDB" id="B6JCG2"/>
<evidence type="ECO:0000313" key="3">
    <source>
        <dbReference type="Proteomes" id="UP000007730"/>
    </source>
</evidence>
<keyword evidence="3" id="KW-1185">Reference proteome</keyword>
<sequence length="165" mass="18115">MPVYTVHAPKSLGDNVRAAPEKVVFVRDGFYVWAFLLGFLWIIRHRLWLVLLGYIVVQIAAEVALQMSRAPAIAHFVVMGVIALFLGAEAGSLRRWTLSRRKWRQIGLVAAENEEAAAQRFFERLSAAGIAAATRPVTAAKMPMPHSSIAMPDAAGFFPMPGGSR</sequence>
<dbReference type="PATRIC" id="fig|504832.7.peg.142"/>
<dbReference type="STRING" id="504832.OCA5_c01350"/>
<organism evidence="2 3">
    <name type="scientific">Afipia carboxidovorans (strain ATCC 49405 / DSM 1227 / KCTC 32145 / OM5)</name>
    <name type="common">Oligotropha carboxidovorans</name>
    <dbReference type="NCBI Taxonomy" id="504832"/>
    <lineage>
        <taxon>Bacteria</taxon>
        <taxon>Pseudomonadati</taxon>
        <taxon>Pseudomonadota</taxon>
        <taxon>Alphaproteobacteria</taxon>
        <taxon>Hyphomicrobiales</taxon>
        <taxon>Nitrobacteraceae</taxon>
        <taxon>Afipia</taxon>
    </lineage>
</organism>
<dbReference type="RefSeq" id="WP_012561573.1">
    <property type="nucleotide sequence ID" value="NC_011386.1"/>
</dbReference>
<dbReference type="EMBL" id="CP002826">
    <property type="protein sequence ID" value="AEI04867.1"/>
    <property type="molecule type" value="Genomic_DNA"/>
</dbReference>
<evidence type="ECO:0000313" key="2">
    <source>
        <dbReference type="EMBL" id="AEI04867.1"/>
    </source>
</evidence>
<accession>B6JCG2</accession>
<dbReference type="KEGG" id="ocg:OCA5_c01350"/>
<dbReference type="KEGG" id="oca:OCAR_4396"/>
<keyword evidence="1" id="KW-0472">Membrane</keyword>
<dbReference type="HOGENOM" id="CLU_128171_0_0_5"/>
<keyword evidence="1" id="KW-0812">Transmembrane</keyword>
<dbReference type="Proteomes" id="UP000007730">
    <property type="component" value="Chromosome"/>
</dbReference>
<dbReference type="OrthoDB" id="7285394at2"/>
<reference evidence="2 3" key="1">
    <citation type="journal article" date="2011" name="J. Bacteriol.">
        <title>Complete genome sequences of the chemolithoautotrophic Oligotropha carboxidovorans strains OM4 and OM5.</title>
        <authorList>
            <person name="Volland S."/>
            <person name="Rachinger M."/>
            <person name="Strittmatter A."/>
            <person name="Daniel R."/>
            <person name="Gottschalk G."/>
            <person name="Meyer O."/>
        </authorList>
    </citation>
    <scope>NUCLEOTIDE SEQUENCE [LARGE SCALE GENOMIC DNA]</scope>
    <source>
        <strain evidence="3">ATCC 49405 / DSM 1227 / KCTC 32145 / OM5</strain>
    </source>
</reference>